<keyword evidence="2 5" id="KW-0808">Transferase</keyword>
<evidence type="ECO:0000259" key="4">
    <source>
        <dbReference type="Pfam" id="PF08241"/>
    </source>
</evidence>
<sequence length="220" mass="23629">MAAHDAAGGLIAGAGPWSERALPRVVDLVLSERVTRPWRERACADAVGTVLEIGFGSGLNLPHYRAGVERVLAAEPSDRAWEIAGDRIAEFGRPVERVSPDAARIPLPDGSVDTVVSTWSLCTVPDVRAALAEARRVLRPDGALHFVEHSRAPEKAVRRVQDAIQPVWGPVAGGCHVTRDVPGLVRAAGFEVVTDEAYLTRFPPARPWAWFVVGTGRPTG</sequence>
<dbReference type="PROSITE" id="PS01184">
    <property type="entry name" value="UBIE_2"/>
    <property type="match status" value="1"/>
</dbReference>
<gene>
    <name evidence="5" type="ORF">ACFFN0_13680</name>
</gene>
<dbReference type="Gene3D" id="3.40.50.150">
    <property type="entry name" value="Vaccinia Virus protein VP39"/>
    <property type="match status" value="1"/>
</dbReference>
<dbReference type="InterPro" id="IPR013216">
    <property type="entry name" value="Methyltransf_11"/>
</dbReference>
<dbReference type="PANTHER" id="PTHR45036:SF1">
    <property type="entry name" value="METHYLTRANSFERASE LIKE 7A"/>
    <property type="match status" value="1"/>
</dbReference>
<dbReference type="RefSeq" id="WP_181409529.1">
    <property type="nucleotide sequence ID" value="NZ_JBHMAX010000024.1"/>
</dbReference>
<dbReference type="GO" id="GO:0008168">
    <property type="term" value="F:methyltransferase activity"/>
    <property type="evidence" value="ECO:0007669"/>
    <property type="project" value="UniProtKB-KW"/>
</dbReference>
<keyword evidence="3" id="KW-0949">S-adenosyl-L-methionine</keyword>
<evidence type="ECO:0000313" key="6">
    <source>
        <dbReference type="Proteomes" id="UP001589613"/>
    </source>
</evidence>
<dbReference type="PANTHER" id="PTHR45036">
    <property type="entry name" value="METHYLTRANSFERASE LIKE 7B"/>
    <property type="match status" value="1"/>
</dbReference>
<keyword evidence="1 5" id="KW-0489">Methyltransferase</keyword>
<protein>
    <submittedName>
        <fullName evidence="5">Class I SAM-dependent methyltransferase</fullName>
        <ecNumber evidence="5">2.1.1.-</ecNumber>
    </submittedName>
</protein>
<dbReference type="InterPro" id="IPR052356">
    <property type="entry name" value="Thiol_S-MT"/>
</dbReference>
<feature type="domain" description="Methyltransferase type 11" evidence="4">
    <location>
        <begin position="51"/>
        <end position="145"/>
    </location>
</feature>
<proteinExistence type="predicted"/>
<evidence type="ECO:0000313" key="5">
    <source>
        <dbReference type="EMBL" id="MFB9733095.1"/>
    </source>
</evidence>
<dbReference type="InterPro" id="IPR023576">
    <property type="entry name" value="UbiE/COQ5_MeTrFase_CS"/>
</dbReference>
<dbReference type="CDD" id="cd02440">
    <property type="entry name" value="AdoMet_MTases"/>
    <property type="match status" value="1"/>
</dbReference>
<comment type="caution">
    <text evidence="5">The sequence shown here is derived from an EMBL/GenBank/DDBJ whole genome shotgun (WGS) entry which is preliminary data.</text>
</comment>
<dbReference type="SUPFAM" id="SSF53335">
    <property type="entry name" value="S-adenosyl-L-methionine-dependent methyltransferases"/>
    <property type="match status" value="1"/>
</dbReference>
<dbReference type="GO" id="GO:0032259">
    <property type="term" value="P:methylation"/>
    <property type="evidence" value="ECO:0007669"/>
    <property type="project" value="UniProtKB-KW"/>
</dbReference>
<organism evidence="5 6">
    <name type="scientific">Ornithinimicrobium kibberense</name>
    <dbReference type="NCBI Taxonomy" id="282060"/>
    <lineage>
        <taxon>Bacteria</taxon>
        <taxon>Bacillati</taxon>
        <taxon>Actinomycetota</taxon>
        <taxon>Actinomycetes</taxon>
        <taxon>Micrococcales</taxon>
        <taxon>Ornithinimicrobiaceae</taxon>
        <taxon>Ornithinimicrobium</taxon>
    </lineage>
</organism>
<accession>A0ABV5V5T7</accession>
<dbReference type="Proteomes" id="UP001589613">
    <property type="component" value="Unassembled WGS sequence"/>
</dbReference>
<dbReference type="EC" id="2.1.1.-" evidence="5"/>
<evidence type="ECO:0000256" key="3">
    <source>
        <dbReference type="ARBA" id="ARBA00022691"/>
    </source>
</evidence>
<name>A0ABV5V5T7_9MICO</name>
<dbReference type="InterPro" id="IPR029063">
    <property type="entry name" value="SAM-dependent_MTases_sf"/>
</dbReference>
<evidence type="ECO:0000256" key="1">
    <source>
        <dbReference type="ARBA" id="ARBA00022603"/>
    </source>
</evidence>
<dbReference type="EMBL" id="JBHMAX010000024">
    <property type="protein sequence ID" value="MFB9733095.1"/>
    <property type="molecule type" value="Genomic_DNA"/>
</dbReference>
<reference evidence="5 6" key="1">
    <citation type="submission" date="2024-09" db="EMBL/GenBank/DDBJ databases">
        <authorList>
            <person name="Sun Q."/>
            <person name="Mori K."/>
        </authorList>
    </citation>
    <scope>NUCLEOTIDE SEQUENCE [LARGE SCALE GENOMIC DNA]</scope>
    <source>
        <strain evidence="5 6">JCM 12763</strain>
    </source>
</reference>
<evidence type="ECO:0000256" key="2">
    <source>
        <dbReference type="ARBA" id="ARBA00022679"/>
    </source>
</evidence>
<dbReference type="Pfam" id="PF08241">
    <property type="entry name" value="Methyltransf_11"/>
    <property type="match status" value="1"/>
</dbReference>
<keyword evidence="6" id="KW-1185">Reference proteome</keyword>